<dbReference type="Proteomes" id="UP000284892">
    <property type="component" value="Unassembled WGS sequence"/>
</dbReference>
<dbReference type="AlphaFoldDB" id="A0A420DVZ1"/>
<keyword evidence="1" id="KW-0732">Signal</keyword>
<comment type="caution">
    <text evidence="2">The sequence shown here is derived from an EMBL/GenBank/DDBJ whole genome shotgun (WGS) entry which is preliminary data.</text>
</comment>
<feature type="chain" id="PRO_5019231909" evidence="1">
    <location>
        <begin position="20"/>
        <end position="434"/>
    </location>
</feature>
<organism evidence="2 3">
    <name type="scientific">Ichthyenterobacterium magnum</name>
    <dbReference type="NCBI Taxonomy" id="1230530"/>
    <lineage>
        <taxon>Bacteria</taxon>
        <taxon>Pseudomonadati</taxon>
        <taxon>Bacteroidota</taxon>
        <taxon>Flavobacteriia</taxon>
        <taxon>Flavobacteriales</taxon>
        <taxon>Flavobacteriaceae</taxon>
        <taxon>Ichthyenterobacterium</taxon>
    </lineage>
</organism>
<protein>
    <submittedName>
        <fullName evidence="2">Long-subunit fatty acid transport protein</fullName>
    </submittedName>
</protein>
<dbReference type="Gene3D" id="2.40.160.60">
    <property type="entry name" value="Outer membrane protein transport protein (OMPP1/FadL/TodX)"/>
    <property type="match status" value="1"/>
</dbReference>
<sequence>MIKKLVVVLITVIAVNTYAQEGTASPYSFYGIGTLKFKGTVENRSMGGLSIFTDSIHVNLRNPAGYAGKNLKVFNNENRPVKFAVAGSYNSLDLKANSGSAETSTTTFDYLALSFPMGKFGAGFGLLPYTSVGYKLESFDGDLISNRYRGEGGMNKAFLGLGYQVNDKLSVGVDVSYNFGNVQNSVVEFLYNDENELAQYQTRENNRSDLSGLNINLGLSYKTMLNEKLQLTTGLTYSPKSNVTSKNVRSFSTILINPLTDQEFVVNSIDADLEAQNLKTTDLTLPSRLSFGAGIGQPRKWFVGAEYTTQNTSKFSNPIFSIDNANFVNSSNVSIGGFYVPDYNSFSSYWKRATYRAGLHFENTGLEINNETINEFGISFGVGLPVGGLFSNANLGFEYGKRGTTNQNLIQENFFNVQIGLSLNDRWFEKRKYN</sequence>
<dbReference type="SUPFAM" id="SSF56935">
    <property type="entry name" value="Porins"/>
    <property type="match status" value="1"/>
</dbReference>
<reference evidence="2 3" key="1">
    <citation type="submission" date="2018-09" db="EMBL/GenBank/DDBJ databases">
        <title>Genomic Encyclopedia of Archaeal and Bacterial Type Strains, Phase II (KMG-II): from individual species to whole genera.</title>
        <authorList>
            <person name="Goeker M."/>
        </authorList>
    </citation>
    <scope>NUCLEOTIDE SEQUENCE [LARGE SCALE GENOMIC DNA]</scope>
    <source>
        <strain evidence="2 3">DSM 26283</strain>
    </source>
</reference>
<evidence type="ECO:0000256" key="1">
    <source>
        <dbReference type="SAM" id="SignalP"/>
    </source>
</evidence>
<dbReference type="OrthoDB" id="1491239at2"/>
<proteinExistence type="predicted"/>
<dbReference type="EMBL" id="RAQJ01000001">
    <property type="protein sequence ID" value="RKE98389.1"/>
    <property type="molecule type" value="Genomic_DNA"/>
</dbReference>
<name>A0A420DVZ1_9FLAO</name>
<evidence type="ECO:0000313" key="2">
    <source>
        <dbReference type="EMBL" id="RKE98389.1"/>
    </source>
</evidence>
<dbReference type="RefSeq" id="WP_120199606.1">
    <property type="nucleotide sequence ID" value="NZ_RAQJ01000001.1"/>
</dbReference>
<accession>A0A420DVZ1</accession>
<keyword evidence="3" id="KW-1185">Reference proteome</keyword>
<evidence type="ECO:0000313" key="3">
    <source>
        <dbReference type="Proteomes" id="UP000284892"/>
    </source>
</evidence>
<feature type="signal peptide" evidence="1">
    <location>
        <begin position="1"/>
        <end position="19"/>
    </location>
</feature>
<gene>
    <name evidence="2" type="ORF">BXY80_0473</name>
</gene>